<proteinExistence type="predicted"/>
<evidence type="ECO:0000313" key="2">
    <source>
        <dbReference type="EMBL" id="KAL5105918.1"/>
    </source>
</evidence>
<organism evidence="2 3">
    <name type="scientific">Taenia crassiceps</name>
    <dbReference type="NCBI Taxonomy" id="6207"/>
    <lineage>
        <taxon>Eukaryota</taxon>
        <taxon>Metazoa</taxon>
        <taxon>Spiralia</taxon>
        <taxon>Lophotrochozoa</taxon>
        <taxon>Platyhelminthes</taxon>
        <taxon>Cestoda</taxon>
        <taxon>Eucestoda</taxon>
        <taxon>Cyclophyllidea</taxon>
        <taxon>Taeniidae</taxon>
        <taxon>Taenia</taxon>
    </lineage>
</organism>
<dbReference type="EMBL" id="JAKROA010000007">
    <property type="protein sequence ID" value="KAL5105918.1"/>
    <property type="molecule type" value="Genomic_DNA"/>
</dbReference>
<feature type="compositionally biased region" description="Polar residues" evidence="1">
    <location>
        <begin position="1"/>
        <end position="13"/>
    </location>
</feature>
<comment type="caution">
    <text evidence="2">The sequence shown here is derived from an EMBL/GenBank/DDBJ whole genome shotgun (WGS) entry which is preliminary data.</text>
</comment>
<evidence type="ECO:0000313" key="3">
    <source>
        <dbReference type="Proteomes" id="UP001651158"/>
    </source>
</evidence>
<feature type="compositionally biased region" description="Basic residues" evidence="1">
    <location>
        <begin position="96"/>
        <end position="110"/>
    </location>
</feature>
<feature type="compositionally biased region" description="Gly residues" evidence="1">
    <location>
        <begin position="299"/>
        <end position="309"/>
    </location>
</feature>
<feature type="region of interest" description="Disordered" evidence="1">
    <location>
        <begin position="56"/>
        <end position="129"/>
    </location>
</feature>
<gene>
    <name evidence="2" type="ORF">TcWFU_008573</name>
</gene>
<feature type="region of interest" description="Disordered" evidence="1">
    <location>
        <begin position="1"/>
        <end position="27"/>
    </location>
</feature>
<sequence length="336" mass="34755">MCETNDSLTSSTRVWPPPEGSGDNFDEMWDDCELLAKYAQVEMQVKAQVEAFRSGKASLPPPLPTQPQPSSAGNTSVHAPVTPGKNDFVTSAPVSNRKKRRHHNKNKRKGGGGVGGVRGSDTHHPLCSQCSHGGGTNQWTPSTASIASESAAAAAVAAAAANSAYYTAATPSSLPAAPTNAGSGSGVAPVYSWLLPYIDLHPELLPPPPPPPLSSATRCSCNHHHFLLPTPADAASGASVTPPASSLPPSLSSLPLTTANGEINTAVLLRAWYEAGYAMGQAHAEQILGLRSSVVETPGGPGDGEGVSVGDGEEEDDGEKEDDDGEEEEEDLTKPK</sequence>
<dbReference type="Proteomes" id="UP001651158">
    <property type="component" value="Unassembled WGS sequence"/>
</dbReference>
<feature type="region of interest" description="Disordered" evidence="1">
    <location>
        <begin position="293"/>
        <end position="336"/>
    </location>
</feature>
<feature type="compositionally biased region" description="Acidic residues" evidence="1">
    <location>
        <begin position="311"/>
        <end position="336"/>
    </location>
</feature>
<name>A0ABR4Q8A2_9CEST</name>
<keyword evidence="3" id="KW-1185">Reference proteome</keyword>
<accession>A0ABR4Q8A2</accession>
<evidence type="ECO:0000256" key="1">
    <source>
        <dbReference type="SAM" id="MobiDB-lite"/>
    </source>
</evidence>
<reference evidence="2 3" key="1">
    <citation type="journal article" date="2022" name="Front. Cell. Infect. Microbiol.">
        <title>The Genomes of Two Strains of Taenia crassiceps the Animal Model for the Study of Human Cysticercosis.</title>
        <authorList>
            <person name="Bobes R.J."/>
            <person name="Estrada K."/>
            <person name="Rios-Valencia D.G."/>
            <person name="Calderon-Gallegos A."/>
            <person name="de la Torre P."/>
            <person name="Carrero J.C."/>
            <person name="Sanchez-Flores A."/>
            <person name="Laclette J.P."/>
        </authorList>
    </citation>
    <scope>NUCLEOTIDE SEQUENCE [LARGE SCALE GENOMIC DNA]</scope>
    <source>
        <strain evidence="2">WFUcys</strain>
    </source>
</reference>
<protein>
    <submittedName>
        <fullName evidence="2">Uncharacterized protein</fullName>
    </submittedName>
</protein>